<comment type="caution">
    <text evidence="4">The sequence shown here is derived from an EMBL/GenBank/DDBJ whole genome shotgun (WGS) entry which is preliminary data.</text>
</comment>
<dbReference type="HOGENOM" id="CLU_006462_0_1_11"/>
<dbReference type="Pfam" id="PF00128">
    <property type="entry name" value="Alpha-amylase"/>
    <property type="match status" value="1"/>
</dbReference>
<dbReference type="GO" id="GO:0009313">
    <property type="term" value="P:oligosaccharide catabolic process"/>
    <property type="evidence" value="ECO:0007669"/>
    <property type="project" value="TreeGrafter"/>
</dbReference>
<dbReference type="InterPro" id="IPR045857">
    <property type="entry name" value="O16G_dom_2"/>
</dbReference>
<evidence type="ECO:0000256" key="2">
    <source>
        <dbReference type="ARBA" id="ARBA00023180"/>
    </source>
</evidence>
<dbReference type="GO" id="GO:0004556">
    <property type="term" value="F:alpha-amylase activity"/>
    <property type="evidence" value="ECO:0007669"/>
    <property type="project" value="TreeGrafter"/>
</dbReference>
<dbReference type="PATRIC" id="fig|1352936.5.peg.9096"/>
<dbReference type="STRING" id="1352936.M878_43875"/>
<dbReference type="InterPro" id="IPR006047">
    <property type="entry name" value="GH13_cat_dom"/>
</dbReference>
<protein>
    <submittedName>
        <fullName evidence="4">Alpha-amylase</fullName>
    </submittedName>
</protein>
<dbReference type="Gene3D" id="3.20.20.80">
    <property type="entry name" value="Glycosidases"/>
    <property type="match status" value="2"/>
</dbReference>
<evidence type="ECO:0000313" key="4">
    <source>
        <dbReference type="EMBL" id="EST18857.1"/>
    </source>
</evidence>
<dbReference type="FunFam" id="3.90.400.10:FF:000001">
    <property type="entry name" value="Maltase A3, isoform A"/>
    <property type="match status" value="1"/>
</dbReference>
<keyword evidence="2" id="KW-0325">Glycoprotein</keyword>
<dbReference type="OrthoDB" id="9043248at2"/>
<accession>V6JG29</accession>
<proteinExistence type="inferred from homology"/>
<dbReference type="CDD" id="cd11332">
    <property type="entry name" value="AmyAc_OligoGlu_TS"/>
    <property type="match status" value="1"/>
</dbReference>
<dbReference type="PANTHER" id="PTHR10357">
    <property type="entry name" value="ALPHA-AMYLASE FAMILY MEMBER"/>
    <property type="match status" value="1"/>
</dbReference>
<dbReference type="SUPFAM" id="SSF51445">
    <property type="entry name" value="(Trans)glycosidases"/>
    <property type="match status" value="1"/>
</dbReference>
<dbReference type="SMART" id="SM00642">
    <property type="entry name" value="Aamy"/>
    <property type="match status" value="1"/>
</dbReference>
<evidence type="ECO:0000256" key="1">
    <source>
        <dbReference type="ARBA" id="ARBA00008061"/>
    </source>
</evidence>
<feature type="domain" description="Glycosyl hydrolase family 13 catalytic" evidence="3">
    <location>
        <begin position="15"/>
        <end position="430"/>
    </location>
</feature>
<gene>
    <name evidence="4" type="ORF">M878_43875</name>
</gene>
<dbReference type="AlphaFoldDB" id="V6JG29"/>
<organism evidence="4 5">
    <name type="scientific">Streptomyces roseochromogenus subsp. oscitans DS 12.976</name>
    <dbReference type="NCBI Taxonomy" id="1352936"/>
    <lineage>
        <taxon>Bacteria</taxon>
        <taxon>Bacillati</taxon>
        <taxon>Actinomycetota</taxon>
        <taxon>Actinomycetes</taxon>
        <taxon>Kitasatosporales</taxon>
        <taxon>Streptomycetaceae</taxon>
        <taxon>Streptomyces</taxon>
    </lineage>
</organism>
<comment type="similarity">
    <text evidence="1">Belongs to the glycosyl hydrolase 13 family.</text>
</comment>
<dbReference type="InterPro" id="IPR017853">
    <property type="entry name" value="GH"/>
</dbReference>
<dbReference type="RefSeq" id="WP_023553586.1">
    <property type="nucleotide sequence ID" value="NZ_CM002285.1"/>
</dbReference>
<sequence>MSSTAPWWRSAVIYQVYIRSFADANGDGVGDIAGIRSRLPYLKSLGVDAVWINPWYKSPMADHGYDVADYRAIDPVFGTVAEAEQLIAEAHRHGIRVIPDIVPNHTSDQHAWFQAALAAGPGSAERERYVFRPGRGPDGAEPPNDWVSCFGGPAWTRLPDGEWYLHLFAPQQPDLNWQHPDVRAEFESILRFWFSRGVDGFRIDVAHGLVKHPELPDLSPGPEPAVLGPLVSRDSADTGPRQHVDHPHWDRDEVHDIYRAWRRVADEFPGNRSFVAEAWADTPERLAAYVREDGLHTAFNFDFLMSSWNPKDLRAVIDDSLAMLGAVGAPATWVLSNHDVMRHPSRYGRRTVKRWTANEPYRPEGPADPALGTRRARAAALLMLALPGGAYIYQGEELGLPEVEDLPEDVLQDPVWERSGHTDRGRDGCRVPIPWSGTTAPYGFSPEAPSAAPWLPQPATWGRLSVQAQTGDETSMLELYRSALRRRRAHPALGDGTLTWLGAPEGVLAFRRDPGFVCVVNLSAEAYQLPTHTSLLLSSGPVEDGLLAPDHAAWLTV</sequence>
<dbReference type="PANTHER" id="PTHR10357:SF179">
    <property type="entry name" value="NEUTRAL AND BASIC AMINO ACID TRANSPORT PROTEIN RBAT"/>
    <property type="match status" value="1"/>
</dbReference>
<name>V6JG29_STRRC</name>
<evidence type="ECO:0000313" key="5">
    <source>
        <dbReference type="Proteomes" id="UP000017984"/>
    </source>
</evidence>
<reference evidence="4 5" key="1">
    <citation type="journal article" date="2014" name="Genome Announc.">
        <title>Draft Genome Sequence of Streptomyces roseochromogenes subsp. oscitans DS 12.976, Producer of the Aminocoumarin Antibiotic Clorobiocin.</title>
        <authorList>
            <person name="Ruckert C."/>
            <person name="Kalinowski J."/>
            <person name="Heide L."/>
            <person name="Apel A.K."/>
        </authorList>
    </citation>
    <scope>NUCLEOTIDE SEQUENCE [LARGE SCALE GENOMIC DNA]</scope>
    <source>
        <strain evidence="4 5">DS 12.976</strain>
    </source>
</reference>
<dbReference type="EMBL" id="AWQX01000386">
    <property type="protein sequence ID" value="EST18857.1"/>
    <property type="molecule type" value="Genomic_DNA"/>
</dbReference>
<dbReference type="Proteomes" id="UP000017984">
    <property type="component" value="Chromosome"/>
</dbReference>
<keyword evidence="5" id="KW-1185">Reference proteome</keyword>
<dbReference type="Gene3D" id="3.90.400.10">
    <property type="entry name" value="Oligo-1,6-glucosidase, Domain 2"/>
    <property type="match status" value="1"/>
</dbReference>
<evidence type="ECO:0000259" key="3">
    <source>
        <dbReference type="SMART" id="SM00642"/>
    </source>
</evidence>